<dbReference type="Gene3D" id="1.20.120.440">
    <property type="entry name" value="YppE-like"/>
    <property type="match status" value="1"/>
</dbReference>
<dbReference type="InterPro" id="IPR023351">
    <property type="entry name" value="YppE-like_sf"/>
</dbReference>
<dbReference type="RefSeq" id="WP_107934353.1">
    <property type="nucleotide sequence ID" value="NZ_CP085009.1"/>
</dbReference>
<dbReference type="Proteomes" id="UP000247416">
    <property type="component" value="Unassembled WGS sequence"/>
</dbReference>
<proteinExistence type="predicted"/>
<dbReference type="AlphaFoldDB" id="A0A318TVA1"/>
<gene>
    <name evidence="1" type="ORF">BJ095_107134</name>
</gene>
<reference evidence="1 2" key="1">
    <citation type="submission" date="2018-06" db="EMBL/GenBank/DDBJ databases">
        <title>Genomic Encyclopedia of Archaeal and Bacterial Type Strains, Phase II (KMG-II): from individual species to whole genera.</title>
        <authorList>
            <person name="Goeker M."/>
        </authorList>
    </citation>
    <scope>NUCLEOTIDE SEQUENCE [LARGE SCALE GENOMIC DNA]</scope>
    <source>
        <strain evidence="1 2">KACC 16626</strain>
    </source>
</reference>
<comment type="caution">
    <text evidence="1">The sequence shown here is derived from an EMBL/GenBank/DDBJ whole genome shotgun (WGS) entry which is preliminary data.</text>
</comment>
<keyword evidence="2" id="KW-1185">Reference proteome</keyword>
<dbReference type="EMBL" id="QJTJ01000007">
    <property type="protein sequence ID" value="PYF06898.1"/>
    <property type="molecule type" value="Genomic_DNA"/>
</dbReference>
<dbReference type="InterPro" id="IPR014913">
    <property type="entry name" value="YppE-like"/>
</dbReference>
<dbReference type="Pfam" id="PF08807">
    <property type="entry name" value="DUF1798"/>
    <property type="match status" value="1"/>
</dbReference>
<name>A0A318TVA1_9BACL</name>
<evidence type="ECO:0000313" key="2">
    <source>
        <dbReference type="Proteomes" id="UP000247416"/>
    </source>
</evidence>
<evidence type="ECO:0000313" key="1">
    <source>
        <dbReference type="EMBL" id="PYF06898.1"/>
    </source>
</evidence>
<organism evidence="1 2">
    <name type="scientific">Ureibacillus chungkukjangi</name>
    <dbReference type="NCBI Taxonomy" id="1202712"/>
    <lineage>
        <taxon>Bacteria</taxon>
        <taxon>Bacillati</taxon>
        <taxon>Bacillota</taxon>
        <taxon>Bacilli</taxon>
        <taxon>Bacillales</taxon>
        <taxon>Caryophanaceae</taxon>
        <taxon>Ureibacillus</taxon>
    </lineage>
</organism>
<accession>A0A318TVA1</accession>
<sequence>MQLIELSKQLLNECDASISRFFKQRELDATPQFFEEVKPHADFYHSVLIDWQQHALNWIEENRPKYMHKSQIQNVVDAMDQFVVQSFYKETSKKRFIQSVQSVHYTLSFFLRYLEEENDQDVQ</sequence>
<protein>
    <submittedName>
        <fullName evidence="1">Uncharacterized protein DUF1798</fullName>
    </submittedName>
</protein>
<dbReference type="SUPFAM" id="SSF140415">
    <property type="entry name" value="YppE-like"/>
    <property type="match status" value="1"/>
</dbReference>
<dbReference type="OrthoDB" id="2361079at2"/>